<feature type="compositionally biased region" description="Low complexity" evidence="6">
    <location>
        <begin position="158"/>
        <end position="178"/>
    </location>
</feature>
<accession>A0AAE1TS18</accession>
<dbReference type="InterPro" id="IPR036187">
    <property type="entry name" value="DNA_mismatch_repair_MutS_sf"/>
</dbReference>
<dbReference type="FunFam" id="3.30.420.110:FF:000003">
    <property type="entry name" value="mutS protein homolog 4"/>
    <property type="match status" value="1"/>
</dbReference>
<dbReference type="Proteomes" id="UP001292094">
    <property type="component" value="Unassembled WGS sequence"/>
</dbReference>
<dbReference type="AlphaFoldDB" id="A0AAE1TS18"/>
<proteinExistence type="inferred from homology"/>
<protein>
    <submittedName>
        <fullName evidence="9">Uncharacterized protein</fullName>
    </submittedName>
</protein>
<dbReference type="SUPFAM" id="SSF48334">
    <property type="entry name" value="DNA repair protein MutS, domain III"/>
    <property type="match status" value="1"/>
</dbReference>
<dbReference type="GO" id="GO:0006298">
    <property type="term" value="P:mismatch repair"/>
    <property type="evidence" value="ECO:0007669"/>
    <property type="project" value="InterPro"/>
</dbReference>
<dbReference type="Pfam" id="PF00488">
    <property type="entry name" value="MutS_V"/>
    <property type="match status" value="1"/>
</dbReference>
<keyword evidence="10" id="KW-1185">Reference proteome</keyword>
<feature type="compositionally biased region" description="Polar residues" evidence="6">
    <location>
        <begin position="263"/>
        <end position="274"/>
    </location>
</feature>
<feature type="region of interest" description="Disordered" evidence="6">
    <location>
        <begin position="1"/>
        <end position="100"/>
    </location>
</feature>
<comment type="caution">
    <text evidence="9">The sequence shown here is derived from an EMBL/GenBank/DDBJ whole genome shotgun (WGS) entry which is preliminary data.</text>
</comment>
<dbReference type="Gene3D" id="3.40.50.300">
    <property type="entry name" value="P-loop containing nucleotide triphosphate hydrolases"/>
    <property type="match status" value="1"/>
</dbReference>
<dbReference type="Gene3D" id="1.10.1420.10">
    <property type="match status" value="2"/>
</dbReference>
<evidence type="ECO:0000256" key="6">
    <source>
        <dbReference type="SAM" id="MobiDB-lite"/>
    </source>
</evidence>
<feature type="compositionally biased region" description="Low complexity" evidence="6">
    <location>
        <begin position="250"/>
        <end position="262"/>
    </location>
</feature>
<evidence type="ECO:0000256" key="1">
    <source>
        <dbReference type="ARBA" id="ARBA00006271"/>
    </source>
</evidence>
<dbReference type="SMART" id="SM00533">
    <property type="entry name" value="MUTSd"/>
    <property type="match status" value="1"/>
</dbReference>
<dbReference type="GO" id="GO:0030983">
    <property type="term" value="F:mismatched DNA binding"/>
    <property type="evidence" value="ECO:0007669"/>
    <property type="project" value="InterPro"/>
</dbReference>
<keyword evidence="4" id="KW-0238">DNA-binding</keyword>
<keyword evidence="5" id="KW-0469">Meiosis</keyword>
<evidence type="ECO:0000256" key="2">
    <source>
        <dbReference type="ARBA" id="ARBA00022741"/>
    </source>
</evidence>
<feature type="compositionally biased region" description="Low complexity" evidence="6">
    <location>
        <begin position="65"/>
        <end position="80"/>
    </location>
</feature>
<keyword evidence="2" id="KW-0547">Nucleotide-binding</keyword>
<dbReference type="PANTHER" id="PTHR11361">
    <property type="entry name" value="DNA MISMATCH REPAIR PROTEIN MUTS FAMILY MEMBER"/>
    <property type="match status" value="1"/>
</dbReference>
<name>A0AAE1TS18_9EUCA</name>
<gene>
    <name evidence="9" type="ORF">Pmani_031793</name>
</gene>
<dbReference type="InterPro" id="IPR007696">
    <property type="entry name" value="DNA_mismatch_repair_MutS_core"/>
</dbReference>
<comment type="similarity">
    <text evidence="1">Belongs to the DNA mismatch repair MutS family.</text>
</comment>
<keyword evidence="3" id="KW-0067">ATP-binding</keyword>
<dbReference type="PANTHER" id="PTHR11361:SF21">
    <property type="entry name" value="MUTS PROTEIN HOMOLOG 4"/>
    <property type="match status" value="1"/>
</dbReference>
<evidence type="ECO:0000259" key="7">
    <source>
        <dbReference type="SMART" id="SM00533"/>
    </source>
</evidence>
<dbReference type="InterPro" id="IPR027417">
    <property type="entry name" value="P-loop_NTPase"/>
</dbReference>
<evidence type="ECO:0000313" key="9">
    <source>
        <dbReference type="EMBL" id="KAK4295667.1"/>
    </source>
</evidence>
<dbReference type="InterPro" id="IPR036678">
    <property type="entry name" value="MutS_con_dom_sf"/>
</dbReference>
<evidence type="ECO:0000313" key="10">
    <source>
        <dbReference type="Proteomes" id="UP001292094"/>
    </source>
</evidence>
<dbReference type="Gene3D" id="3.30.420.110">
    <property type="entry name" value="MutS, connector domain"/>
    <property type="match status" value="1"/>
</dbReference>
<feature type="compositionally biased region" description="Low complexity" evidence="6">
    <location>
        <begin position="206"/>
        <end position="239"/>
    </location>
</feature>
<dbReference type="SUPFAM" id="SSF53150">
    <property type="entry name" value="DNA repair protein MutS, domain II"/>
    <property type="match status" value="1"/>
</dbReference>
<dbReference type="SMART" id="SM00534">
    <property type="entry name" value="MUTSac"/>
    <property type="match status" value="1"/>
</dbReference>
<feature type="region of interest" description="Disordered" evidence="6">
    <location>
        <begin position="114"/>
        <end position="139"/>
    </location>
</feature>
<dbReference type="InterPro" id="IPR000432">
    <property type="entry name" value="DNA_mismatch_repair_MutS_C"/>
</dbReference>
<feature type="compositionally biased region" description="Low complexity" evidence="6">
    <location>
        <begin position="275"/>
        <end position="311"/>
    </location>
</feature>
<dbReference type="EMBL" id="JAWZYT010004029">
    <property type="protein sequence ID" value="KAK4295667.1"/>
    <property type="molecule type" value="Genomic_DNA"/>
</dbReference>
<reference evidence="9" key="1">
    <citation type="submission" date="2023-11" db="EMBL/GenBank/DDBJ databases">
        <title>Genome assemblies of two species of porcelain crab, Petrolisthes cinctipes and Petrolisthes manimaculis (Anomura: Porcellanidae).</title>
        <authorList>
            <person name="Angst P."/>
        </authorList>
    </citation>
    <scope>NUCLEOTIDE SEQUENCE</scope>
    <source>
        <strain evidence="9">PB745_02</strain>
        <tissue evidence="9">Gill</tissue>
    </source>
</reference>
<evidence type="ECO:0000256" key="4">
    <source>
        <dbReference type="ARBA" id="ARBA00023125"/>
    </source>
</evidence>
<dbReference type="InterPro" id="IPR007861">
    <property type="entry name" value="DNA_mismatch_repair_MutS_clamp"/>
</dbReference>
<dbReference type="Pfam" id="PF05192">
    <property type="entry name" value="MutS_III"/>
    <property type="match status" value="1"/>
</dbReference>
<evidence type="ECO:0000256" key="3">
    <source>
        <dbReference type="ARBA" id="ARBA00022840"/>
    </source>
</evidence>
<feature type="domain" description="DNA mismatch repair protein MutS core" evidence="7">
    <location>
        <begin position="514"/>
        <end position="840"/>
    </location>
</feature>
<organism evidence="9 10">
    <name type="scientific">Petrolisthes manimaculis</name>
    <dbReference type="NCBI Taxonomy" id="1843537"/>
    <lineage>
        <taxon>Eukaryota</taxon>
        <taxon>Metazoa</taxon>
        <taxon>Ecdysozoa</taxon>
        <taxon>Arthropoda</taxon>
        <taxon>Crustacea</taxon>
        <taxon>Multicrustacea</taxon>
        <taxon>Malacostraca</taxon>
        <taxon>Eumalacostraca</taxon>
        <taxon>Eucarida</taxon>
        <taxon>Decapoda</taxon>
        <taxon>Pleocyemata</taxon>
        <taxon>Anomura</taxon>
        <taxon>Galatheoidea</taxon>
        <taxon>Porcellanidae</taxon>
        <taxon>Petrolisthes</taxon>
    </lineage>
</organism>
<dbReference type="Pfam" id="PF05190">
    <property type="entry name" value="MutS_IV"/>
    <property type="match status" value="1"/>
</dbReference>
<feature type="region of interest" description="Disordered" evidence="6">
    <location>
        <begin position="206"/>
        <end position="327"/>
    </location>
</feature>
<evidence type="ECO:0000256" key="5">
    <source>
        <dbReference type="ARBA" id="ARBA00023254"/>
    </source>
</evidence>
<sequence length="923" mass="99604">MIFLPQHQAKTPKYDVYDGGEVGESSHQDLDSGPHVPARVKGGRPPIHSTPLSTGLPPPLSQIMSTVNRSSSSTSSVSPSALGERKRKREGNREEDEGREIQRRAKWWKEILKSSSGNSSSESPSGHIIGGSEPFETTSIPPVVVSSATTSTSHVDMSTINTMPTTTTTTTLNAAGTTCPRESSDMTPPTTTTNILSLPVLYSDSSSSSAISVGSNKKTHPPNLSTSATPTTNTPSSVTRGKFKIPVGVAPSTRTPSSARSSINTPLSGFSRTPGSSRTRTPGTNSSTTPGSSRSRTTRTPGSGRPRTPGSAVSRTSHTTQDLPPSTIVGVVEGRGQARGEVGIAAIDLRCPQLTLAQFSDTHTYTHTLTKLAILNPLEVVVATTAVRPDSDGTRGAGVVAGGEVGGGLLRVVQEYAPEVPVTAVHRRYFNDNRGLAVVKHLAAPHCAYIARQVSNRYYCLAAAAAVMKYVEHVQHVTYAPHSLHIMLTSSENTLAIDYWSCRKLEVVSNLRGGWQDSLLGALRHTRTHPGTRKLRASLLQPMAEMSTINARHDAIQYLAENGELFYTLQSILGRCPDIDWILSMCVQVPKEDTEQRCEMRLNYVIALKNTLELLDPLANTLETATNPLLVSVRETVSSTVLSDLLKVLRGVLHEDARLVKGAAAMRTLRCYAIKSSVNGLLDVARKIYSEIIDDIIEHVEKVGSDYGVCVRVGHNAARGFHIIVPVPRRTPVPRLTHPFIQVQRGRGCITCTTEHLYQLDQRSRDTLREILIMSNVIVLEVLEEARGCVGALHDLGEAVATLDMTVALAHVASLGSWVRPEFSRVLAIRGGRHPILDLLSTVPPVANNTFLSPESNVMVVTGPNMSGKSTYLRQIALIQILAQIGSFVPAEFASLRLVKEIFTHLGSDDAPENNASTFQVQV</sequence>
<feature type="region of interest" description="Disordered" evidence="6">
    <location>
        <begin position="158"/>
        <end position="191"/>
    </location>
</feature>
<feature type="domain" description="DNA mismatch repair proteins mutS family" evidence="8">
    <location>
        <begin position="856"/>
        <end position="923"/>
    </location>
</feature>
<dbReference type="GO" id="GO:0140664">
    <property type="term" value="F:ATP-dependent DNA damage sensor activity"/>
    <property type="evidence" value="ECO:0007669"/>
    <property type="project" value="InterPro"/>
</dbReference>
<dbReference type="GO" id="GO:0005634">
    <property type="term" value="C:nucleus"/>
    <property type="evidence" value="ECO:0007669"/>
    <property type="project" value="TreeGrafter"/>
</dbReference>
<dbReference type="GO" id="GO:0005524">
    <property type="term" value="F:ATP binding"/>
    <property type="evidence" value="ECO:0007669"/>
    <property type="project" value="UniProtKB-KW"/>
</dbReference>
<dbReference type="InterPro" id="IPR045076">
    <property type="entry name" value="MutS"/>
</dbReference>
<evidence type="ECO:0000259" key="8">
    <source>
        <dbReference type="SMART" id="SM00534"/>
    </source>
</evidence>
<dbReference type="GO" id="GO:0007131">
    <property type="term" value="P:reciprocal meiotic recombination"/>
    <property type="evidence" value="ECO:0007669"/>
    <property type="project" value="TreeGrafter"/>
</dbReference>
<feature type="compositionally biased region" description="Polar residues" evidence="6">
    <location>
        <begin position="313"/>
        <end position="324"/>
    </location>
</feature>
<dbReference type="SUPFAM" id="SSF52540">
    <property type="entry name" value="P-loop containing nucleoside triphosphate hydrolases"/>
    <property type="match status" value="1"/>
</dbReference>